<proteinExistence type="inferred from homology"/>
<dbReference type="InterPro" id="IPR019079">
    <property type="entry name" value="Capsule_synth_CapA"/>
</dbReference>
<dbReference type="InterPro" id="IPR052169">
    <property type="entry name" value="CW_Biosynth-Accessory"/>
</dbReference>
<accession>A0A542YS41</accession>
<feature type="compositionally biased region" description="Acidic residues" evidence="2">
    <location>
        <begin position="67"/>
        <end position="77"/>
    </location>
</feature>
<keyword evidence="3" id="KW-0732">Signal</keyword>
<protein>
    <submittedName>
        <fullName evidence="5">Poly-gamma-glutamate synthesis protein (Capsule biosynthesis protein)</fullName>
    </submittedName>
</protein>
<comment type="similarity">
    <text evidence="1">Belongs to the CapA family.</text>
</comment>
<comment type="caution">
    <text evidence="5">The sequence shown here is derived from an EMBL/GenBank/DDBJ whole genome shotgun (WGS) entry which is preliminary data.</text>
</comment>
<dbReference type="PROSITE" id="PS51257">
    <property type="entry name" value="PROKAR_LIPOPROTEIN"/>
    <property type="match status" value="1"/>
</dbReference>
<evidence type="ECO:0000313" key="6">
    <source>
        <dbReference type="Proteomes" id="UP000319516"/>
    </source>
</evidence>
<dbReference type="Pfam" id="PF09587">
    <property type="entry name" value="PGA_cap"/>
    <property type="match status" value="1"/>
</dbReference>
<evidence type="ECO:0000256" key="1">
    <source>
        <dbReference type="ARBA" id="ARBA00005662"/>
    </source>
</evidence>
<feature type="compositionally biased region" description="Pro residues" evidence="2">
    <location>
        <begin position="50"/>
        <end position="66"/>
    </location>
</feature>
<organism evidence="5 6">
    <name type="scientific">Ornithinicoccus hortensis</name>
    <dbReference type="NCBI Taxonomy" id="82346"/>
    <lineage>
        <taxon>Bacteria</taxon>
        <taxon>Bacillati</taxon>
        <taxon>Actinomycetota</taxon>
        <taxon>Actinomycetes</taxon>
        <taxon>Micrococcales</taxon>
        <taxon>Intrasporangiaceae</taxon>
        <taxon>Ornithinicoccus</taxon>
    </lineage>
</organism>
<feature type="chain" id="PRO_5039108404" evidence="3">
    <location>
        <begin position="27"/>
        <end position="391"/>
    </location>
</feature>
<dbReference type="PANTHER" id="PTHR33393">
    <property type="entry name" value="POLYGLUTAMINE SYNTHESIS ACCESSORY PROTEIN RV0574C-RELATED"/>
    <property type="match status" value="1"/>
</dbReference>
<dbReference type="PANTHER" id="PTHR33393:SF13">
    <property type="entry name" value="PGA BIOSYNTHESIS PROTEIN CAPA"/>
    <property type="match status" value="1"/>
</dbReference>
<dbReference type="EMBL" id="VFOP01000001">
    <property type="protein sequence ID" value="TQL50754.1"/>
    <property type="molecule type" value="Genomic_DNA"/>
</dbReference>
<dbReference type="SUPFAM" id="SSF56300">
    <property type="entry name" value="Metallo-dependent phosphatases"/>
    <property type="match status" value="1"/>
</dbReference>
<dbReference type="Gene3D" id="3.60.21.10">
    <property type="match status" value="1"/>
</dbReference>
<feature type="region of interest" description="Disordered" evidence="2">
    <location>
        <begin position="26"/>
        <end position="80"/>
    </location>
</feature>
<evidence type="ECO:0000256" key="3">
    <source>
        <dbReference type="SAM" id="SignalP"/>
    </source>
</evidence>
<evidence type="ECO:0000256" key="2">
    <source>
        <dbReference type="SAM" id="MobiDB-lite"/>
    </source>
</evidence>
<dbReference type="AlphaFoldDB" id="A0A542YS41"/>
<sequence>MPGQSRESVCRGAATALLLAGALTLAACGGGPDPDAGTRSTGADTVPGPTAHPDPTSEPEPNPTTEPEPDPTSEPEPEPGVVSLAVVGDLMLGRTAGDRILSDGPEAPLVAVQPLLDEADLTVGTLETAIGTAGAPEPKAYTFQAPPESVATLEHGGFDVLTLANNHSMDFGADGLAQTIEVLDAAGIGHVGAGADAAAAHAPVVLERNGLSVAFLAYADVPEESGGYPMSTWTATGSSPGIAWADPEEISTAVADLARRHDHVVVLLHSGTEGSDEPDEAQRRAARAALDAGATLVLGSHPHVLQAIEVHDGQLVAWSLGNFVFDGFDGYYGDRGVESVVLSITLDRDGVTDVTTEPVRLVDGFPQPLGAGEAARLLERLESLPRAWSDR</sequence>
<feature type="compositionally biased region" description="Low complexity" evidence="2">
    <location>
        <begin position="26"/>
        <end position="37"/>
    </location>
</feature>
<feature type="signal peptide" evidence="3">
    <location>
        <begin position="1"/>
        <end position="26"/>
    </location>
</feature>
<dbReference type="InterPro" id="IPR029052">
    <property type="entry name" value="Metallo-depent_PP-like"/>
</dbReference>
<dbReference type="RefSeq" id="WP_170230642.1">
    <property type="nucleotide sequence ID" value="NZ_BAAAIK010000002.1"/>
</dbReference>
<reference evidence="5 6" key="1">
    <citation type="submission" date="2019-06" db="EMBL/GenBank/DDBJ databases">
        <title>Sequencing the genomes of 1000 actinobacteria strains.</title>
        <authorList>
            <person name="Klenk H.-P."/>
        </authorList>
    </citation>
    <scope>NUCLEOTIDE SEQUENCE [LARGE SCALE GENOMIC DNA]</scope>
    <source>
        <strain evidence="5 6">DSM 12335</strain>
    </source>
</reference>
<evidence type="ECO:0000259" key="4">
    <source>
        <dbReference type="SMART" id="SM00854"/>
    </source>
</evidence>
<feature type="domain" description="Capsule synthesis protein CapA" evidence="4">
    <location>
        <begin position="83"/>
        <end position="327"/>
    </location>
</feature>
<dbReference type="CDD" id="cd07381">
    <property type="entry name" value="MPP_CapA"/>
    <property type="match status" value="1"/>
</dbReference>
<evidence type="ECO:0000313" key="5">
    <source>
        <dbReference type="EMBL" id="TQL50754.1"/>
    </source>
</evidence>
<dbReference type="Proteomes" id="UP000319516">
    <property type="component" value="Unassembled WGS sequence"/>
</dbReference>
<keyword evidence="6" id="KW-1185">Reference proteome</keyword>
<gene>
    <name evidence="5" type="ORF">FB467_1871</name>
</gene>
<name>A0A542YS41_9MICO</name>
<dbReference type="SMART" id="SM00854">
    <property type="entry name" value="PGA_cap"/>
    <property type="match status" value="1"/>
</dbReference>